<accession>A0ABS1BI33</accession>
<evidence type="ECO:0000259" key="1">
    <source>
        <dbReference type="Pfam" id="PF09917"/>
    </source>
</evidence>
<sequence>MLSVNFIILLLISCLPIQSLPQKIDEDAIVGKWMSTEKNVEVEVYKVNDEFRAKVVWFDDTDDLSRPMETRKDLNNPDKKLRDHKILGMNVLKNLRFNPENDRWENGIIYDANSGRHFSSVVYFNDDGLLEVKGYWKFEFLCQTVAFRRVY</sequence>
<dbReference type="EMBL" id="JAEHFY010000007">
    <property type="protein sequence ID" value="MBK0382508.1"/>
    <property type="molecule type" value="Genomic_DNA"/>
</dbReference>
<dbReference type="PANTHER" id="PTHR36919">
    <property type="entry name" value="BLR1215 PROTEIN"/>
    <property type="match status" value="1"/>
</dbReference>
<evidence type="ECO:0000313" key="2">
    <source>
        <dbReference type="EMBL" id="MBK0382508.1"/>
    </source>
</evidence>
<organism evidence="2 3">
    <name type="scientific">Pedobacter segetis</name>
    <dbReference type="NCBI Taxonomy" id="2793069"/>
    <lineage>
        <taxon>Bacteria</taxon>
        <taxon>Pseudomonadati</taxon>
        <taxon>Bacteroidota</taxon>
        <taxon>Sphingobacteriia</taxon>
        <taxon>Sphingobacteriales</taxon>
        <taxon>Sphingobacteriaceae</taxon>
        <taxon>Pedobacter</taxon>
    </lineage>
</organism>
<dbReference type="PANTHER" id="PTHR36919:SF2">
    <property type="entry name" value="BLL6627 PROTEIN"/>
    <property type="match status" value="1"/>
</dbReference>
<proteinExistence type="predicted"/>
<dbReference type="RefSeq" id="WP_200585291.1">
    <property type="nucleotide sequence ID" value="NZ_JAEHFY010000007.1"/>
</dbReference>
<dbReference type="Gene3D" id="2.40.128.520">
    <property type="match status" value="1"/>
</dbReference>
<protein>
    <submittedName>
        <fullName evidence="2">DUF2147 domain-containing protein</fullName>
    </submittedName>
</protein>
<dbReference type="Proteomes" id="UP000660024">
    <property type="component" value="Unassembled WGS sequence"/>
</dbReference>
<name>A0ABS1BI33_9SPHI</name>
<gene>
    <name evidence="2" type="ORF">I5M32_05990</name>
</gene>
<dbReference type="InterPro" id="IPR019223">
    <property type="entry name" value="DUF2147"/>
</dbReference>
<dbReference type="Pfam" id="PF09917">
    <property type="entry name" value="DUF2147"/>
    <property type="match status" value="1"/>
</dbReference>
<evidence type="ECO:0000313" key="3">
    <source>
        <dbReference type="Proteomes" id="UP000660024"/>
    </source>
</evidence>
<keyword evidence="3" id="KW-1185">Reference proteome</keyword>
<comment type="caution">
    <text evidence="2">The sequence shown here is derived from an EMBL/GenBank/DDBJ whole genome shotgun (WGS) entry which is preliminary data.</text>
</comment>
<reference evidence="2 3" key="1">
    <citation type="submission" date="2020-12" db="EMBL/GenBank/DDBJ databases">
        <title>Bacterial novel species Pedobacter sp. SD-b isolated from soil.</title>
        <authorList>
            <person name="Jung H.-Y."/>
        </authorList>
    </citation>
    <scope>NUCLEOTIDE SEQUENCE [LARGE SCALE GENOMIC DNA]</scope>
    <source>
        <strain evidence="2 3">SD-b</strain>
    </source>
</reference>
<feature type="domain" description="DUF2147" evidence="1">
    <location>
        <begin position="31"/>
        <end position="149"/>
    </location>
</feature>